<protein>
    <recommendedName>
        <fullName evidence="1">DUF362 domain-containing protein</fullName>
    </recommendedName>
</protein>
<dbReference type="eggNOG" id="COG2006">
    <property type="taxonomic scope" value="Bacteria"/>
</dbReference>
<organism evidence="2 3">
    <name type="scientific">Desulfohalobium retbaense (strain ATCC 49708 / DSM 5692 / JCM 16813 / HR100)</name>
    <dbReference type="NCBI Taxonomy" id="485915"/>
    <lineage>
        <taxon>Bacteria</taxon>
        <taxon>Pseudomonadati</taxon>
        <taxon>Thermodesulfobacteriota</taxon>
        <taxon>Desulfovibrionia</taxon>
        <taxon>Desulfovibrionales</taxon>
        <taxon>Desulfohalobiaceae</taxon>
        <taxon>Desulfohalobium</taxon>
    </lineage>
</organism>
<dbReference type="Pfam" id="PF04015">
    <property type="entry name" value="DUF362"/>
    <property type="match status" value="1"/>
</dbReference>
<feature type="domain" description="DUF362" evidence="1">
    <location>
        <begin position="33"/>
        <end position="235"/>
    </location>
</feature>
<dbReference type="AlphaFoldDB" id="C8X0Z6"/>
<evidence type="ECO:0000313" key="2">
    <source>
        <dbReference type="EMBL" id="ACV68093.1"/>
    </source>
</evidence>
<evidence type="ECO:0000259" key="1">
    <source>
        <dbReference type="Pfam" id="PF04015"/>
    </source>
</evidence>
<dbReference type="EMBL" id="CP001734">
    <property type="protein sequence ID" value="ACV68093.1"/>
    <property type="molecule type" value="Genomic_DNA"/>
</dbReference>
<dbReference type="Proteomes" id="UP000001052">
    <property type="component" value="Chromosome"/>
</dbReference>
<evidence type="ECO:0000313" key="3">
    <source>
        <dbReference type="Proteomes" id="UP000001052"/>
    </source>
</evidence>
<name>C8X0Z6_DESRD</name>
<reference evidence="3" key="1">
    <citation type="submission" date="2009-09" db="EMBL/GenBank/DDBJ databases">
        <title>The complete chromosome of Desulfohalobium retbaense DSM 5692.</title>
        <authorList>
            <consortium name="US DOE Joint Genome Institute (JGI-PGF)"/>
            <person name="Lucas S."/>
            <person name="Copeland A."/>
            <person name="Lapidus A."/>
            <person name="Glavina del Rio T."/>
            <person name="Dalin E."/>
            <person name="Tice H."/>
            <person name="Bruce D."/>
            <person name="Goodwin L."/>
            <person name="Pitluck S."/>
            <person name="Kyrpides N."/>
            <person name="Mavromatis K."/>
            <person name="Ivanova N."/>
            <person name="Mikhailova N."/>
            <person name="Munk A.C."/>
            <person name="Brettin T."/>
            <person name="Detter J.C."/>
            <person name="Han C."/>
            <person name="Tapia R."/>
            <person name="Larimer F."/>
            <person name="Land M."/>
            <person name="Hauser L."/>
            <person name="Markowitz V."/>
            <person name="Cheng J.-F."/>
            <person name="Hugenholtz P."/>
            <person name="Woyke T."/>
            <person name="Wu D."/>
            <person name="Spring S."/>
            <person name="Klenk H.-P."/>
            <person name="Eisen J.A."/>
        </authorList>
    </citation>
    <scope>NUCLEOTIDE SEQUENCE [LARGE SCALE GENOMIC DNA]</scope>
    <source>
        <strain evidence="3">DSM 5692</strain>
    </source>
</reference>
<sequence length="260" mass="28206">MWTSVPFTTYEKSITEALERLHAPELLQQQENILIKPNLVNASPPPVTTPVECCAALVALLQNCTSASITIAEGSGAANLETGEIFEALGYTKLARETGISLLDLNHTEVVECQDAQCSAFPRMYLPQVAFESFIISVPVLKAHSLAEMTGSLKNMMGFAPPHHYGHSGGWKKAAFHARMHTAIAELNRYRAADLTIMDASRGLAQFHLGGPECDPPLETILAGWDPLEVDRQGAALLGLDWRNIPHLEAPISLGRQATA</sequence>
<dbReference type="OrthoDB" id="9785671at2"/>
<dbReference type="HOGENOM" id="CLU_1105734_0_0_7"/>
<keyword evidence="3" id="KW-1185">Reference proteome</keyword>
<dbReference type="InterPro" id="IPR007160">
    <property type="entry name" value="DUF362"/>
</dbReference>
<reference evidence="2 3" key="2">
    <citation type="journal article" date="2010" name="Stand. Genomic Sci.">
        <title>Complete genome sequence of Desulfohalobium retbaense type strain (HR(100)).</title>
        <authorList>
            <person name="Spring S."/>
            <person name="Nolan M."/>
            <person name="Lapidus A."/>
            <person name="Glavina Del Rio T."/>
            <person name="Copeland A."/>
            <person name="Tice H."/>
            <person name="Cheng J.F."/>
            <person name="Lucas S."/>
            <person name="Land M."/>
            <person name="Chen F."/>
            <person name="Bruce D."/>
            <person name="Goodwin L."/>
            <person name="Pitluck S."/>
            <person name="Ivanova N."/>
            <person name="Mavromatis K."/>
            <person name="Mikhailova N."/>
            <person name="Pati A."/>
            <person name="Chen A."/>
            <person name="Palaniappan K."/>
            <person name="Hauser L."/>
            <person name="Chang Y.J."/>
            <person name="Jeffries C.D."/>
            <person name="Munk C."/>
            <person name="Kiss H."/>
            <person name="Chain P."/>
            <person name="Han C."/>
            <person name="Brettin T."/>
            <person name="Detter J.C."/>
            <person name="Schuler E."/>
            <person name="Goker M."/>
            <person name="Rohde M."/>
            <person name="Bristow J."/>
            <person name="Eisen J.A."/>
            <person name="Markowitz V."/>
            <person name="Hugenholtz P."/>
            <person name="Kyrpides N.C."/>
            <person name="Klenk H.P."/>
        </authorList>
    </citation>
    <scope>NUCLEOTIDE SEQUENCE [LARGE SCALE GENOMIC DNA]</scope>
    <source>
        <strain evidence="2 3">DSM 5692</strain>
    </source>
</reference>
<dbReference type="STRING" id="485915.Dret_0802"/>
<proteinExistence type="predicted"/>
<dbReference type="KEGG" id="drt:Dret_0802"/>
<dbReference type="RefSeq" id="WP_015751251.1">
    <property type="nucleotide sequence ID" value="NC_013223.1"/>
</dbReference>
<accession>C8X0Z6</accession>
<gene>
    <name evidence="2" type="ordered locus">Dret_0802</name>
</gene>